<comment type="caution">
    <text evidence="3">The sequence shown here is derived from an EMBL/GenBank/DDBJ whole genome shotgun (WGS) entry which is preliminary data.</text>
</comment>
<organism evidence="3 4">
    <name type="scientific">Glycomyces artemisiae</name>
    <dbReference type="NCBI Taxonomy" id="1076443"/>
    <lineage>
        <taxon>Bacteria</taxon>
        <taxon>Bacillati</taxon>
        <taxon>Actinomycetota</taxon>
        <taxon>Actinomycetes</taxon>
        <taxon>Glycomycetales</taxon>
        <taxon>Glycomycetaceae</taxon>
        <taxon>Glycomyces</taxon>
    </lineage>
</organism>
<dbReference type="Pfam" id="PF00534">
    <property type="entry name" value="Glycos_transf_1"/>
    <property type="match status" value="1"/>
</dbReference>
<keyword evidence="4" id="KW-1185">Reference proteome</keyword>
<feature type="domain" description="Glycosyl transferase family 1" evidence="2">
    <location>
        <begin position="225"/>
        <end position="367"/>
    </location>
</feature>
<dbReference type="AlphaFoldDB" id="A0A2T0ULV3"/>
<name>A0A2T0ULV3_9ACTN</name>
<dbReference type="PANTHER" id="PTHR45947">
    <property type="entry name" value="SULFOQUINOVOSYL TRANSFERASE SQD2"/>
    <property type="match status" value="1"/>
</dbReference>
<evidence type="ECO:0000313" key="4">
    <source>
        <dbReference type="Proteomes" id="UP000238176"/>
    </source>
</evidence>
<dbReference type="InterPro" id="IPR050194">
    <property type="entry name" value="Glycosyltransferase_grp1"/>
</dbReference>
<accession>A0A2T0ULV3</accession>
<dbReference type="Proteomes" id="UP000238176">
    <property type="component" value="Unassembled WGS sequence"/>
</dbReference>
<dbReference type="EMBL" id="PVTJ01000004">
    <property type="protein sequence ID" value="PRY58911.1"/>
    <property type="molecule type" value="Genomic_DNA"/>
</dbReference>
<dbReference type="Gene3D" id="3.40.50.2000">
    <property type="entry name" value="Glycogen Phosphorylase B"/>
    <property type="match status" value="2"/>
</dbReference>
<keyword evidence="1" id="KW-0808">Transferase</keyword>
<evidence type="ECO:0000313" key="3">
    <source>
        <dbReference type="EMBL" id="PRY58911.1"/>
    </source>
</evidence>
<dbReference type="SUPFAM" id="SSF53756">
    <property type="entry name" value="UDP-Glycosyltransferase/glycogen phosphorylase"/>
    <property type="match status" value="1"/>
</dbReference>
<dbReference type="InterPro" id="IPR001296">
    <property type="entry name" value="Glyco_trans_1"/>
</dbReference>
<evidence type="ECO:0000259" key="2">
    <source>
        <dbReference type="Pfam" id="PF00534"/>
    </source>
</evidence>
<sequence length="406" mass="44823">MVTQDQERHVAVLTPWYPDAQIPFSGAFVESMAAAVAPGLDRLDVFHTDEWIVNASAERRERIWDAHAGMLPRSVPPVRTVAGARLRRVPVILPKSKWRDFGERAEHHAHWLKAALGGEPIEAPVIHAHVPIYSAWAALQNCRPDARVYATEHASFLVKILRQPRARAMYDEILHRLAGYFVVGDVLHDVVAGTFPHHADKIRYIANPIDFGTRRAAPPTALRRWLSVASFKAGKRHDHLLRAFAACRADDPSLTLTLAGDGVLRPEIEALVDELGVREAVTFLGMVQPSEVPGIMAAHDVLVHPSAFETFGVVAVEAVAAGLPVLITRCGGPELVLDGIEDAAGVMIDVVDDPQALVDGYRLLRERYPSKTDLEHARGHLESKYGYEAIGAQYHRIWFGENGAER</sequence>
<protein>
    <submittedName>
        <fullName evidence="3">Glycogen(Starch) synthase</fullName>
    </submittedName>
</protein>
<gene>
    <name evidence="3" type="ORF">B0I28_10466</name>
</gene>
<evidence type="ECO:0000256" key="1">
    <source>
        <dbReference type="ARBA" id="ARBA00022679"/>
    </source>
</evidence>
<dbReference type="GO" id="GO:0016757">
    <property type="term" value="F:glycosyltransferase activity"/>
    <property type="evidence" value="ECO:0007669"/>
    <property type="project" value="TreeGrafter"/>
</dbReference>
<dbReference type="PANTHER" id="PTHR45947:SF3">
    <property type="entry name" value="SULFOQUINOVOSYL TRANSFERASE SQD2"/>
    <property type="match status" value="1"/>
</dbReference>
<proteinExistence type="predicted"/>
<reference evidence="3 4" key="1">
    <citation type="submission" date="2018-03" db="EMBL/GenBank/DDBJ databases">
        <title>Genomic Encyclopedia of Type Strains, Phase III (KMG-III): the genomes of soil and plant-associated and newly described type strains.</title>
        <authorList>
            <person name="Whitman W."/>
        </authorList>
    </citation>
    <scope>NUCLEOTIDE SEQUENCE [LARGE SCALE GENOMIC DNA]</scope>
    <source>
        <strain evidence="3 4">CGMCC 4.7067</strain>
    </source>
</reference>